<comment type="caution">
    <text evidence="2">The sequence shown here is derived from an EMBL/GenBank/DDBJ whole genome shotgun (WGS) entry which is preliminary data.</text>
</comment>
<gene>
    <name evidence="2" type="ORF">ACFPIH_02905</name>
</gene>
<evidence type="ECO:0000313" key="2">
    <source>
        <dbReference type="EMBL" id="MFC4498480.1"/>
    </source>
</evidence>
<evidence type="ECO:0000313" key="3">
    <source>
        <dbReference type="Proteomes" id="UP001595839"/>
    </source>
</evidence>
<reference evidence="3" key="1">
    <citation type="journal article" date="2019" name="Int. J. Syst. Evol. Microbiol.">
        <title>The Global Catalogue of Microorganisms (GCM) 10K type strain sequencing project: providing services to taxonomists for standard genome sequencing and annotation.</title>
        <authorList>
            <consortium name="The Broad Institute Genomics Platform"/>
            <consortium name="The Broad Institute Genome Sequencing Center for Infectious Disease"/>
            <person name="Wu L."/>
            <person name="Ma J."/>
        </authorList>
    </citation>
    <scope>NUCLEOTIDE SEQUENCE [LARGE SCALE GENOMIC DNA]</scope>
    <source>
        <strain evidence="3">CGMCC 4.7177</strain>
    </source>
</reference>
<sequence>MTPPLTYSTIAAIDVANSGRMRAGLAALERRNLGAKRGRAARQHKARVAAELRRTNPGIVGGPVRRADVPVTFKAERPERRRVTRPATSTAPAERVHTPIKAAELDKEMKAAAKRIVQADTSGGWRLVGVMNREDGRVSVYVRKHGASVRYSTAAV</sequence>
<dbReference type="Proteomes" id="UP001595839">
    <property type="component" value="Unassembled WGS sequence"/>
</dbReference>
<organism evidence="2 3">
    <name type="scientific">Streptomyces vulcanius</name>
    <dbReference type="NCBI Taxonomy" id="1441876"/>
    <lineage>
        <taxon>Bacteria</taxon>
        <taxon>Bacillati</taxon>
        <taxon>Actinomycetota</taxon>
        <taxon>Actinomycetes</taxon>
        <taxon>Kitasatosporales</taxon>
        <taxon>Streptomycetaceae</taxon>
        <taxon>Streptomyces</taxon>
    </lineage>
</organism>
<name>A0ABV9AHE4_9ACTN</name>
<dbReference type="EMBL" id="JBHSFK010000002">
    <property type="protein sequence ID" value="MFC4498480.1"/>
    <property type="molecule type" value="Genomic_DNA"/>
</dbReference>
<keyword evidence="3" id="KW-1185">Reference proteome</keyword>
<proteinExistence type="predicted"/>
<accession>A0ABV9AHE4</accession>
<protein>
    <submittedName>
        <fullName evidence="2">Uncharacterized protein</fullName>
    </submittedName>
</protein>
<evidence type="ECO:0000256" key="1">
    <source>
        <dbReference type="SAM" id="MobiDB-lite"/>
    </source>
</evidence>
<dbReference type="RefSeq" id="WP_381167838.1">
    <property type="nucleotide sequence ID" value="NZ_JBHSFK010000002.1"/>
</dbReference>
<feature type="region of interest" description="Disordered" evidence="1">
    <location>
        <begin position="76"/>
        <end position="95"/>
    </location>
</feature>